<sequence>MLRICFYNCLCSSSQGKQINMESEVTQTSYVTFKKRNIKKQASRKQKGSSDSNNTDDETTIIKKDRKRKKLNPLVQKSSDGLKSRVVKSPDSDDEDIESVMVSYRSKRVAGREGPSDMGATAVLEIETEVDKDAQAIFENALKINKTQGQQTIPNSPGMIVFKELKGKEDDKLYRGLNNYAQYYEKRDTAQGNASSGMVRKGPIRAPANLRATVRWDYQPDICKDYKETGYCGFGDSCKFLHDRSDYKFGWQLEREMQEGTYGDVDHDPHQYEVDTDSDHLPFKCFICRQSFKSPVVTKCQHYFCEKCALDHFKKSTRCYICNQQTNGMFNPAKELAARLKDSTAAPKDDIISDSD</sequence>
<evidence type="ECO:0000256" key="3">
    <source>
        <dbReference type="ARBA" id="ARBA00022833"/>
    </source>
</evidence>
<dbReference type="AlphaFoldDB" id="A0A7R9DEH0"/>
<dbReference type="CDD" id="cd16539">
    <property type="entry name" value="RING-HC_RNF113A_B"/>
    <property type="match status" value="1"/>
</dbReference>
<dbReference type="EMBL" id="OC323570">
    <property type="protein sequence ID" value="CAD7413250.1"/>
    <property type="molecule type" value="Genomic_DNA"/>
</dbReference>
<dbReference type="PANTHER" id="PTHR12930">
    <property type="entry name" value="ZINC FINGER PROTEIN 183"/>
    <property type="match status" value="1"/>
</dbReference>
<feature type="zinc finger region" description="C3H1-type" evidence="4">
    <location>
        <begin position="217"/>
        <end position="245"/>
    </location>
</feature>
<dbReference type="SMART" id="SM00356">
    <property type="entry name" value="ZnF_C3H1"/>
    <property type="match status" value="1"/>
</dbReference>
<dbReference type="PROSITE" id="PS50103">
    <property type="entry name" value="ZF_C3H1"/>
    <property type="match status" value="1"/>
</dbReference>
<dbReference type="GO" id="GO:0005684">
    <property type="term" value="C:U2-type spliceosomal complex"/>
    <property type="evidence" value="ECO:0007669"/>
    <property type="project" value="TreeGrafter"/>
</dbReference>
<dbReference type="InterPro" id="IPR039971">
    <property type="entry name" value="CWC24-like"/>
</dbReference>
<dbReference type="InterPro" id="IPR013083">
    <property type="entry name" value="Znf_RING/FYVE/PHD"/>
</dbReference>
<evidence type="ECO:0000256" key="5">
    <source>
        <dbReference type="SAM" id="MobiDB-lite"/>
    </source>
</evidence>
<evidence type="ECO:0008006" key="9">
    <source>
        <dbReference type="Google" id="ProtNLM"/>
    </source>
</evidence>
<reference evidence="8" key="1">
    <citation type="submission" date="2020-11" db="EMBL/GenBank/DDBJ databases">
        <authorList>
            <person name="Tran Van P."/>
        </authorList>
    </citation>
    <scope>NUCLEOTIDE SEQUENCE</scope>
</reference>
<dbReference type="Gene3D" id="4.10.1000.10">
    <property type="entry name" value="Zinc finger, CCCH-type"/>
    <property type="match status" value="1"/>
</dbReference>
<evidence type="ECO:0000256" key="1">
    <source>
        <dbReference type="ARBA" id="ARBA00022723"/>
    </source>
</evidence>
<keyword evidence="3 4" id="KW-0862">Zinc</keyword>
<dbReference type="GO" id="GO:0034247">
    <property type="term" value="P:snoRNA splicing"/>
    <property type="evidence" value="ECO:0007669"/>
    <property type="project" value="TreeGrafter"/>
</dbReference>
<dbReference type="PROSITE" id="PS50089">
    <property type="entry name" value="ZF_RING_2"/>
    <property type="match status" value="1"/>
</dbReference>
<evidence type="ECO:0000256" key="4">
    <source>
        <dbReference type="PROSITE-ProRule" id="PRU00723"/>
    </source>
</evidence>
<accession>A0A7R9DEH0</accession>
<dbReference type="InterPro" id="IPR036855">
    <property type="entry name" value="Znf_CCCH_sf"/>
</dbReference>
<dbReference type="FunFam" id="3.30.40.10:FF:000045">
    <property type="entry name" value="RING finger protein 113A"/>
    <property type="match status" value="1"/>
</dbReference>
<name>A0A7R9DEH0_TIMCR</name>
<dbReference type="InterPro" id="IPR000571">
    <property type="entry name" value="Znf_CCCH"/>
</dbReference>
<dbReference type="PROSITE" id="PS00518">
    <property type="entry name" value="ZF_RING_1"/>
    <property type="match status" value="1"/>
</dbReference>
<feature type="domain" description="RING-type" evidence="6">
    <location>
        <begin position="285"/>
        <end position="323"/>
    </location>
</feature>
<organism evidence="8">
    <name type="scientific">Timema cristinae</name>
    <name type="common">Walking stick</name>
    <dbReference type="NCBI Taxonomy" id="61476"/>
    <lineage>
        <taxon>Eukaryota</taxon>
        <taxon>Metazoa</taxon>
        <taxon>Ecdysozoa</taxon>
        <taxon>Arthropoda</taxon>
        <taxon>Hexapoda</taxon>
        <taxon>Insecta</taxon>
        <taxon>Pterygota</taxon>
        <taxon>Neoptera</taxon>
        <taxon>Polyneoptera</taxon>
        <taxon>Phasmatodea</taxon>
        <taxon>Timematodea</taxon>
        <taxon>Timematoidea</taxon>
        <taxon>Timematidae</taxon>
        <taxon>Timema</taxon>
    </lineage>
</organism>
<dbReference type="PANTHER" id="PTHR12930:SF0">
    <property type="entry name" value="RING FINGER PROTEIN 113B"/>
    <property type="match status" value="1"/>
</dbReference>
<keyword evidence="2 4" id="KW-0863">Zinc-finger</keyword>
<dbReference type="InterPro" id="IPR017907">
    <property type="entry name" value="Znf_RING_CS"/>
</dbReference>
<evidence type="ECO:0000259" key="7">
    <source>
        <dbReference type="PROSITE" id="PS50103"/>
    </source>
</evidence>
<dbReference type="SMART" id="SM00184">
    <property type="entry name" value="RING"/>
    <property type="match status" value="1"/>
</dbReference>
<protein>
    <recommendedName>
        <fullName evidence="9">RING finger protein 113A</fullName>
    </recommendedName>
</protein>
<dbReference type="Pfam" id="PF00642">
    <property type="entry name" value="zf-CCCH"/>
    <property type="match status" value="1"/>
</dbReference>
<gene>
    <name evidence="8" type="ORF">TCEB3V08_LOCUS11696</name>
</gene>
<dbReference type="Pfam" id="PF13920">
    <property type="entry name" value="zf-C3HC4_3"/>
    <property type="match status" value="1"/>
</dbReference>
<dbReference type="InterPro" id="IPR001841">
    <property type="entry name" value="Znf_RING"/>
</dbReference>
<evidence type="ECO:0000256" key="2">
    <source>
        <dbReference type="ARBA" id="ARBA00022771"/>
    </source>
</evidence>
<feature type="compositionally biased region" description="Basic residues" evidence="5">
    <location>
        <begin position="37"/>
        <end position="47"/>
    </location>
</feature>
<dbReference type="GO" id="GO:0008270">
    <property type="term" value="F:zinc ion binding"/>
    <property type="evidence" value="ECO:0007669"/>
    <property type="project" value="UniProtKB-KW"/>
</dbReference>
<feature type="compositionally biased region" description="Basic and acidic residues" evidence="5">
    <location>
        <begin position="80"/>
        <end position="91"/>
    </location>
</feature>
<feature type="region of interest" description="Disordered" evidence="5">
    <location>
        <begin position="37"/>
        <end position="95"/>
    </location>
</feature>
<proteinExistence type="predicted"/>
<evidence type="ECO:0000313" key="8">
    <source>
        <dbReference type="EMBL" id="CAD7413250.1"/>
    </source>
</evidence>
<dbReference type="SUPFAM" id="SSF57850">
    <property type="entry name" value="RING/U-box"/>
    <property type="match status" value="1"/>
</dbReference>
<keyword evidence="1 4" id="KW-0479">Metal-binding</keyword>
<dbReference type="Gene3D" id="3.30.40.10">
    <property type="entry name" value="Zinc/RING finger domain, C3HC4 (zinc finger)"/>
    <property type="match status" value="1"/>
</dbReference>
<evidence type="ECO:0000259" key="6">
    <source>
        <dbReference type="PROSITE" id="PS50089"/>
    </source>
</evidence>
<feature type="domain" description="C3H1-type" evidence="7">
    <location>
        <begin position="217"/>
        <end position="245"/>
    </location>
</feature>
<dbReference type="SUPFAM" id="SSF90229">
    <property type="entry name" value="CCCH zinc finger"/>
    <property type="match status" value="1"/>
</dbReference>